<accession>A0A5R8YW78</accession>
<proteinExistence type="predicted"/>
<dbReference type="OrthoDB" id="3518035at2"/>
<dbReference type="Proteomes" id="UP000309033">
    <property type="component" value="Unassembled WGS sequence"/>
</dbReference>
<evidence type="ECO:0000256" key="1">
    <source>
        <dbReference type="SAM" id="MobiDB-lite"/>
    </source>
</evidence>
<evidence type="ECO:0000313" key="3">
    <source>
        <dbReference type="Proteomes" id="UP000309033"/>
    </source>
</evidence>
<feature type="compositionally biased region" description="Low complexity" evidence="1">
    <location>
        <begin position="251"/>
        <end position="265"/>
    </location>
</feature>
<name>A0A5R8YW78_9ACTN</name>
<feature type="region of interest" description="Disordered" evidence="1">
    <location>
        <begin position="233"/>
        <end position="272"/>
    </location>
</feature>
<keyword evidence="3" id="KW-1185">Reference proteome</keyword>
<protein>
    <submittedName>
        <fullName evidence="2">Uncharacterized protein</fullName>
    </submittedName>
</protein>
<organism evidence="2 3">
    <name type="scientific">Microbispora triticiradicis</name>
    <dbReference type="NCBI Taxonomy" id="2200763"/>
    <lineage>
        <taxon>Bacteria</taxon>
        <taxon>Bacillati</taxon>
        <taxon>Actinomycetota</taxon>
        <taxon>Actinomycetes</taxon>
        <taxon>Streptosporangiales</taxon>
        <taxon>Streptosporangiaceae</taxon>
        <taxon>Microbispora</taxon>
    </lineage>
</organism>
<reference evidence="2" key="1">
    <citation type="submission" date="2019-05" db="EMBL/GenBank/DDBJ databases">
        <title>Isolation, diversity and antifungal activity of Actinobacteria from wheat.</title>
        <authorList>
            <person name="Yu B."/>
        </authorList>
    </citation>
    <scope>NUCLEOTIDE SEQUENCE [LARGE SCALE GENOMIC DNA]</scope>
    <source>
        <strain evidence="2">NEAU-HEGS1-5</strain>
    </source>
</reference>
<evidence type="ECO:0000313" key="2">
    <source>
        <dbReference type="EMBL" id="TLP57768.1"/>
    </source>
</evidence>
<dbReference type="EMBL" id="VANP01000007">
    <property type="protein sequence ID" value="TLP57768.1"/>
    <property type="molecule type" value="Genomic_DNA"/>
</dbReference>
<comment type="caution">
    <text evidence="2">The sequence shown here is derived from an EMBL/GenBank/DDBJ whole genome shotgun (WGS) entry which is preliminary data.</text>
</comment>
<gene>
    <name evidence="2" type="ORF">FED44_19535</name>
</gene>
<sequence length="272" mass="29142">MLSTWALETFGPRAEQIRRGVAEALAVALENARDAQQTARTRHLHPFGFTLMSRKFEALARAFADMADVDIVKPQGSQHELVVLGGNLLFPFRYAKDRSVSVVNARIGDGRPSGLVQALFTRFGPRPWTEQLTLGGAETGMPEPVIPAARALTQLPEGTRLVLIAYACNAGAGLLDAWWGEAELLDRTGNLRWHHYEAIPLAGAALTGTLPAPALPIETLPIETLPAEASVFSGGAMPAPEMNPRSPYERAAALPPVSEAPAEAPDVADEGR</sequence>
<dbReference type="AlphaFoldDB" id="A0A5R8YW78"/>